<sequence length="81" mass="8187">MPDYFNGPTAPAQGGFAVLPDANFTQPSRALVVCTGGSLSVLMIDGTTVVFSAIASGTQLPLRATKVIAAGTTATNIVALY</sequence>
<reference evidence="2" key="1">
    <citation type="submission" date="2019-02" db="EMBL/GenBank/DDBJ databases">
        <title>Complete genome sequence of Rhodoferax sp. Gr-4.</title>
        <authorList>
            <person name="Jin L."/>
        </authorList>
    </citation>
    <scope>NUCLEOTIDE SEQUENCE [LARGE SCALE GENOMIC DNA]</scope>
    <source>
        <strain evidence="2">Gr-4</strain>
    </source>
</reference>
<evidence type="ECO:0000313" key="2">
    <source>
        <dbReference type="Proteomes" id="UP000317365"/>
    </source>
</evidence>
<proteinExistence type="predicted"/>
<protein>
    <submittedName>
        <fullName evidence="1">Uncharacterized protein</fullName>
    </submittedName>
</protein>
<dbReference type="EMBL" id="CP036282">
    <property type="protein sequence ID" value="QDL53109.1"/>
    <property type="molecule type" value="Genomic_DNA"/>
</dbReference>
<accession>A0A515EKH3</accession>
<dbReference type="AlphaFoldDB" id="A0A515EKH3"/>
<name>A0A515EKH3_9BURK</name>
<reference evidence="2" key="2">
    <citation type="journal article" date="2020" name="Int. J. Syst. Evol. Microbiol.">
        <title>Genomic insights into a novel species Rhodoferax aquaticus sp. nov., isolated from freshwater.</title>
        <authorList>
            <person name="Li T."/>
            <person name="Zhuo Y."/>
            <person name="Jin C.Z."/>
            <person name="Wu X."/>
            <person name="Ko S.R."/>
            <person name="Jin F.J."/>
            <person name="Ahn C.Y."/>
            <person name="Oh H.M."/>
            <person name="Lee H.G."/>
            <person name="Jin L."/>
        </authorList>
    </citation>
    <scope>NUCLEOTIDE SEQUENCE [LARGE SCALE GENOMIC DNA]</scope>
    <source>
        <strain evidence="2">Gr-4</strain>
    </source>
</reference>
<evidence type="ECO:0000313" key="1">
    <source>
        <dbReference type="EMBL" id="QDL53109.1"/>
    </source>
</evidence>
<keyword evidence="2" id="KW-1185">Reference proteome</keyword>
<organism evidence="1 2">
    <name type="scientific">Rhodoferax aquaticus</name>
    <dbReference type="NCBI Taxonomy" id="2527691"/>
    <lineage>
        <taxon>Bacteria</taxon>
        <taxon>Pseudomonadati</taxon>
        <taxon>Pseudomonadota</taxon>
        <taxon>Betaproteobacteria</taxon>
        <taxon>Burkholderiales</taxon>
        <taxon>Comamonadaceae</taxon>
        <taxon>Rhodoferax</taxon>
    </lineage>
</organism>
<dbReference type="Proteomes" id="UP000317365">
    <property type="component" value="Chromosome"/>
</dbReference>
<dbReference type="KEGG" id="rhg:EXZ61_02385"/>
<dbReference type="RefSeq" id="WP_142808665.1">
    <property type="nucleotide sequence ID" value="NZ_CP036282.1"/>
</dbReference>
<gene>
    <name evidence="1" type="ORF">EXZ61_02385</name>
</gene>